<dbReference type="Pfam" id="PF14534">
    <property type="entry name" value="DUF4440"/>
    <property type="match status" value="1"/>
</dbReference>
<dbReference type="PIRSF" id="PIRSF029394">
    <property type="entry name" value="UCP029394"/>
    <property type="match status" value="1"/>
</dbReference>
<dbReference type="Proteomes" id="UP000634530">
    <property type="component" value="Chromosome"/>
</dbReference>
<feature type="domain" description="DUF4440" evidence="1">
    <location>
        <begin position="17"/>
        <end position="118"/>
    </location>
</feature>
<dbReference type="InterPro" id="IPR027843">
    <property type="entry name" value="DUF4440"/>
</dbReference>
<dbReference type="KEGG" id="pvw:HU752_027515"/>
<dbReference type="InterPro" id="IPR032710">
    <property type="entry name" value="NTF2-like_dom_sf"/>
</dbReference>
<evidence type="ECO:0000313" key="3">
    <source>
        <dbReference type="Proteomes" id="UP000634530"/>
    </source>
</evidence>
<dbReference type="SUPFAM" id="SSF54427">
    <property type="entry name" value="NTF2-like"/>
    <property type="match status" value="1"/>
</dbReference>
<proteinExistence type="predicted"/>
<protein>
    <submittedName>
        <fullName evidence="2">DUF4440 domain-containing protein</fullName>
    </submittedName>
</protein>
<accession>A0A9E6TRM4</accession>
<name>A0A9E6TRM4_9PSED</name>
<keyword evidence="3" id="KW-1185">Reference proteome</keyword>
<evidence type="ECO:0000259" key="1">
    <source>
        <dbReference type="Pfam" id="PF14534"/>
    </source>
</evidence>
<dbReference type="Gene3D" id="3.10.450.50">
    <property type="match status" value="1"/>
</dbReference>
<dbReference type="AlphaFoldDB" id="A0A9E6TRM4"/>
<dbReference type="InterPro" id="IPR016918">
    <property type="entry name" value="UCP029394"/>
</dbReference>
<dbReference type="EMBL" id="CP077093">
    <property type="protein sequence ID" value="QXI27611.1"/>
    <property type="molecule type" value="Genomic_DNA"/>
</dbReference>
<organism evidence="2 3">
    <name type="scientific">Pseudomonas vanderleydeniana</name>
    <dbReference type="NCBI Taxonomy" id="2745495"/>
    <lineage>
        <taxon>Bacteria</taxon>
        <taxon>Pseudomonadati</taxon>
        <taxon>Pseudomonadota</taxon>
        <taxon>Gammaproteobacteria</taxon>
        <taxon>Pseudomonadales</taxon>
        <taxon>Pseudomonadaceae</taxon>
        <taxon>Pseudomonas</taxon>
    </lineage>
</organism>
<evidence type="ECO:0000313" key="2">
    <source>
        <dbReference type="EMBL" id="QXI27611.1"/>
    </source>
</evidence>
<reference evidence="2 3" key="2">
    <citation type="journal article" date="2021" name="Microorganisms">
        <title>The Ever-Expanding Pseudomonas Genus: Description of 43 New Species and Partition of the Pseudomonas putida Group.</title>
        <authorList>
            <person name="Girard L."/>
            <person name="Lood C."/>
            <person name="Hofte M."/>
            <person name="Vandamme P."/>
            <person name="Rokni-Zadeh H."/>
            <person name="van Noort V."/>
            <person name="Lavigne R."/>
            <person name="De Mot R."/>
        </authorList>
    </citation>
    <scope>NUCLEOTIDE SEQUENCE [LARGE SCALE GENOMIC DNA]</scope>
    <source>
        <strain evidence="2 3">RW8P3</strain>
    </source>
</reference>
<reference evidence="2 3" key="1">
    <citation type="journal article" date="2020" name="Microorganisms">
        <title>Reliable Identification of Environmental Pseudomonas Isolates Using the rpoD Gene.</title>
        <authorList>
            <consortium name="The Broad Institute Genome Sequencing Platform"/>
            <person name="Girard L."/>
            <person name="Lood C."/>
            <person name="Rokni-Zadeh H."/>
            <person name="van Noort V."/>
            <person name="Lavigne R."/>
            <person name="De Mot R."/>
        </authorList>
    </citation>
    <scope>NUCLEOTIDE SEQUENCE [LARGE SCALE GENOMIC DNA]</scope>
    <source>
        <strain evidence="2 3">RW8P3</strain>
    </source>
</reference>
<gene>
    <name evidence="2" type="ORF">HU752_027515</name>
</gene>
<dbReference type="RefSeq" id="WP_186678341.1">
    <property type="nucleotide sequence ID" value="NZ_CP077093.1"/>
</dbReference>
<sequence>MNDKTPYFDEVIETHQIIEQWFAGKLTNERLEPLLARFSPEFSMVTPTGRQLDKSGLVELFTHLGGRRPGCRITLGELQVIALHESGATLHYREWQADDSGTQTDRRSTAVFERAADGRVLWRHLHETFTHV</sequence>